<dbReference type="PANTHER" id="PTHR33295:SF18">
    <property type="entry name" value="AAA+ ATPASE DOMAIN-CONTAINING PROTEIN"/>
    <property type="match status" value="1"/>
</dbReference>
<dbReference type="RefSeq" id="WP_006303756.1">
    <property type="nucleotide sequence ID" value="NZ_AEDQ01000014.1"/>
</dbReference>
<dbReference type="Pfam" id="PF13635">
    <property type="entry name" value="DUF4143"/>
    <property type="match status" value="1"/>
</dbReference>
<dbReference type="Proteomes" id="UP000004431">
    <property type="component" value="Unassembled WGS sequence"/>
</dbReference>
<evidence type="ECO:0000313" key="3">
    <source>
        <dbReference type="EMBL" id="EFL44484.1"/>
    </source>
</evidence>
<name>A0ABN0B153_9ACTN</name>
<comment type="caution">
    <text evidence="3">The sequence shown here is derived from an EMBL/GenBank/DDBJ whole genome shotgun (WGS) entry which is preliminary data.</text>
</comment>
<dbReference type="Pfam" id="PF13173">
    <property type="entry name" value="AAA_14"/>
    <property type="match status" value="1"/>
</dbReference>
<sequence>MSAQDIKRDYYVERLIASQNNGLIKVISGMRRCGKTYLLMKLFYSHLINQGVSDSHIIRVALDDRRNKELRNPDAMLAFIDARVTDNKTYYVFIDEVQMLDSFVDVLNSFLHMEHLDVYVSGSNSKFLSSDIVTEFRGRSDQIRIYPLSFSEFMSFYEGDRRDGWEEYWRFGGLPQVVLMKQEEQKRSFLQTVFENTYKRDILDRHSIRKQTELNDVIKVVASSIGALTSTRKLVQTFQSVSHVSITRNTLEKYIGYLADSFLIEQALRYDIKGKKYIASPVKYYFTDVGVRNAVLGFRQMEETHIMENVIYNELKRLGFQVDVGRVQVSETNKNGNYIRKQTEVDFVVNKADQRFYIQSALALPTREKTMQEEKSLLNIGDAFRKIILVGGSVKPWHTEEGVLVAGLLDFLLDPEIIYR</sequence>
<feature type="domain" description="AAA" evidence="1">
    <location>
        <begin position="24"/>
        <end position="154"/>
    </location>
</feature>
<dbReference type="PANTHER" id="PTHR33295">
    <property type="entry name" value="ATPASE"/>
    <property type="match status" value="1"/>
</dbReference>
<evidence type="ECO:0000259" key="2">
    <source>
        <dbReference type="Pfam" id="PF13635"/>
    </source>
</evidence>
<organism evidence="3 4">
    <name type="scientific">Fannyhessea vaginae PB189-T1-4</name>
    <dbReference type="NCBI Taxonomy" id="866774"/>
    <lineage>
        <taxon>Bacteria</taxon>
        <taxon>Bacillati</taxon>
        <taxon>Actinomycetota</taxon>
        <taxon>Coriobacteriia</taxon>
        <taxon>Coriobacteriales</taxon>
        <taxon>Atopobiaceae</taxon>
        <taxon>Fannyhessea</taxon>
    </lineage>
</organism>
<dbReference type="SUPFAM" id="SSF52540">
    <property type="entry name" value="P-loop containing nucleoside triphosphate hydrolases"/>
    <property type="match status" value="1"/>
</dbReference>
<proteinExistence type="predicted"/>
<evidence type="ECO:0008006" key="5">
    <source>
        <dbReference type="Google" id="ProtNLM"/>
    </source>
</evidence>
<dbReference type="InterPro" id="IPR041682">
    <property type="entry name" value="AAA_14"/>
</dbReference>
<accession>A0ABN0B153</accession>
<protein>
    <recommendedName>
        <fullName evidence="5">AAA domain-containing protein</fullName>
    </recommendedName>
</protein>
<keyword evidence="4" id="KW-1185">Reference proteome</keyword>
<evidence type="ECO:0000259" key="1">
    <source>
        <dbReference type="Pfam" id="PF13173"/>
    </source>
</evidence>
<dbReference type="InterPro" id="IPR027417">
    <property type="entry name" value="P-loop_NTPase"/>
</dbReference>
<feature type="domain" description="DUF4143" evidence="2">
    <location>
        <begin position="199"/>
        <end position="358"/>
    </location>
</feature>
<gene>
    <name evidence="3" type="ORF">HMPREF9248_1115</name>
</gene>
<dbReference type="Gene3D" id="3.40.50.300">
    <property type="entry name" value="P-loop containing nucleotide triphosphate hydrolases"/>
    <property type="match status" value="1"/>
</dbReference>
<evidence type="ECO:0000313" key="4">
    <source>
        <dbReference type="Proteomes" id="UP000004431"/>
    </source>
</evidence>
<reference evidence="3 4" key="1">
    <citation type="submission" date="2010-08" db="EMBL/GenBank/DDBJ databases">
        <authorList>
            <person name="Durkin A.S."/>
            <person name="Madupu R."/>
            <person name="Torralba M."/>
            <person name="Gillis M."/>
            <person name="Methe B."/>
            <person name="Sutton G."/>
            <person name="Nelson K.E."/>
        </authorList>
    </citation>
    <scope>NUCLEOTIDE SEQUENCE [LARGE SCALE GENOMIC DNA]</scope>
    <source>
        <strain evidence="3 4">PB189-T1-4</strain>
    </source>
</reference>
<dbReference type="InterPro" id="IPR025420">
    <property type="entry name" value="DUF4143"/>
</dbReference>
<dbReference type="EMBL" id="AEDQ01000014">
    <property type="protein sequence ID" value="EFL44484.1"/>
    <property type="molecule type" value="Genomic_DNA"/>
</dbReference>